<evidence type="ECO:0000313" key="1">
    <source>
        <dbReference type="EnsemblMetazoa" id="GPAI031900-PA"/>
    </source>
</evidence>
<dbReference type="VEuPathDB" id="VectorBase:GPAI031900"/>
<dbReference type="EnsemblMetazoa" id="GPAI031900-RA">
    <property type="protein sequence ID" value="GPAI031900-PA"/>
    <property type="gene ID" value="GPAI031900"/>
</dbReference>
<name>A0A1B0A1U0_GLOPL</name>
<reference evidence="2" key="1">
    <citation type="submission" date="2014-03" db="EMBL/GenBank/DDBJ databases">
        <authorList>
            <person name="Aksoy S."/>
            <person name="Warren W."/>
            <person name="Wilson R.K."/>
        </authorList>
    </citation>
    <scope>NUCLEOTIDE SEQUENCE [LARGE SCALE GENOMIC DNA]</scope>
    <source>
        <strain evidence="2">IAEA</strain>
    </source>
</reference>
<organism evidence="1 2">
    <name type="scientific">Glossina pallidipes</name>
    <name type="common">Tsetse fly</name>
    <dbReference type="NCBI Taxonomy" id="7398"/>
    <lineage>
        <taxon>Eukaryota</taxon>
        <taxon>Metazoa</taxon>
        <taxon>Ecdysozoa</taxon>
        <taxon>Arthropoda</taxon>
        <taxon>Hexapoda</taxon>
        <taxon>Insecta</taxon>
        <taxon>Pterygota</taxon>
        <taxon>Neoptera</taxon>
        <taxon>Endopterygota</taxon>
        <taxon>Diptera</taxon>
        <taxon>Brachycera</taxon>
        <taxon>Muscomorpha</taxon>
        <taxon>Hippoboscoidea</taxon>
        <taxon>Glossinidae</taxon>
        <taxon>Glossina</taxon>
    </lineage>
</organism>
<sequence length="69" mass="8421">MRGEKLCPIDTQRLFFDYTEGMLLRTREEGTRRGRERLNRQKCLKLYKIFVHPVRKESRIAKHTGEWIK</sequence>
<dbReference type="Proteomes" id="UP000092445">
    <property type="component" value="Unassembled WGS sequence"/>
</dbReference>
<dbReference type="AlphaFoldDB" id="A0A1B0A1U0"/>
<evidence type="ECO:0000313" key="2">
    <source>
        <dbReference type="Proteomes" id="UP000092445"/>
    </source>
</evidence>
<protein>
    <submittedName>
        <fullName evidence="1">Uncharacterized protein</fullName>
    </submittedName>
</protein>
<keyword evidence="2" id="KW-1185">Reference proteome</keyword>
<proteinExistence type="predicted"/>
<reference evidence="1" key="2">
    <citation type="submission" date="2020-05" db="UniProtKB">
        <authorList>
            <consortium name="EnsemblMetazoa"/>
        </authorList>
    </citation>
    <scope>IDENTIFICATION</scope>
    <source>
        <strain evidence="1">IAEA</strain>
    </source>
</reference>
<accession>A0A1B0A1U0</accession>